<evidence type="ECO:0000313" key="8">
    <source>
        <dbReference type="Proteomes" id="UP001303889"/>
    </source>
</evidence>
<keyword evidence="3" id="KW-0443">Lipid metabolism</keyword>
<dbReference type="GO" id="GO:0016042">
    <property type="term" value="P:lipid catabolic process"/>
    <property type="evidence" value="ECO:0007669"/>
    <property type="project" value="UniProtKB-KW"/>
</dbReference>
<proteinExistence type="predicted"/>
<evidence type="ECO:0000259" key="6">
    <source>
        <dbReference type="PROSITE" id="PS51635"/>
    </source>
</evidence>
<evidence type="ECO:0000256" key="1">
    <source>
        <dbReference type="ARBA" id="ARBA00022801"/>
    </source>
</evidence>
<dbReference type="GO" id="GO:0019369">
    <property type="term" value="P:arachidonate metabolic process"/>
    <property type="evidence" value="ECO:0007669"/>
    <property type="project" value="TreeGrafter"/>
</dbReference>
<dbReference type="Proteomes" id="UP001303889">
    <property type="component" value="Unassembled WGS sequence"/>
</dbReference>
<protein>
    <recommendedName>
        <fullName evidence="6">PNPLA domain-containing protein</fullName>
    </recommendedName>
</protein>
<name>A0AAN6MAV1_9PEZI</name>
<keyword evidence="1" id="KW-0378">Hydrolase</keyword>
<dbReference type="InterPro" id="IPR002641">
    <property type="entry name" value="PNPLA_dom"/>
</dbReference>
<dbReference type="SUPFAM" id="SSF52151">
    <property type="entry name" value="FabD/lysophospholipase-like"/>
    <property type="match status" value="1"/>
</dbReference>
<dbReference type="PROSITE" id="PS51635">
    <property type="entry name" value="PNPLA"/>
    <property type="match status" value="1"/>
</dbReference>
<keyword evidence="8" id="KW-1185">Reference proteome</keyword>
<dbReference type="GO" id="GO:0016020">
    <property type="term" value="C:membrane"/>
    <property type="evidence" value="ECO:0007669"/>
    <property type="project" value="TreeGrafter"/>
</dbReference>
<reference evidence="7" key="1">
    <citation type="journal article" date="2023" name="Mol. Phylogenet. Evol.">
        <title>Genome-scale phylogeny and comparative genomics of the fungal order Sordariales.</title>
        <authorList>
            <person name="Hensen N."/>
            <person name="Bonometti L."/>
            <person name="Westerberg I."/>
            <person name="Brannstrom I.O."/>
            <person name="Guillou S."/>
            <person name="Cros-Aarteil S."/>
            <person name="Calhoun S."/>
            <person name="Haridas S."/>
            <person name="Kuo A."/>
            <person name="Mondo S."/>
            <person name="Pangilinan J."/>
            <person name="Riley R."/>
            <person name="LaButti K."/>
            <person name="Andreopoulos B."/>
            <person name="Lipzen A."/>
            <person name="Chen C."/>
            <person name="Yan M."/>
            <person name="Daum C."/>
            <person name="Ng V."/>
            <person name="Clum A."/>
            <person name="Steindorff A."/>
            <person name="Ohm R.A."/>
            <person name="Martin F."/>
            <person name="Silar P."/>
            <person name="Natvig D.O."/>
            <person name="Lalanne C."/>
            <person name="Gautier V."/>
            <person name="Ament-Velasquez S.L."/>
            <person name="Kruys A."/>
            <person name="Hutchinson M.I."/>
            <person name="Powell A.J."/>
            <person name="Barry K."/>
            <person name="Miller A.N."/>
            <person name="Grigoriev I.V."/>
            <person name="Debuchy R."/>
            <person name="Gladieux P."/>
            <person name="Hiltunen Thoren M."/>
            <person name="Johannesson H."/>
        </authorList>
    </citation>
    <scope>NUCLEOTIDE SEQUENCE</scope>
    <source>
        <strain evidence="7">CBS 103.79</strain>
    </source>
</reference>
<dbReference type="GO" id="GO:0046486">
    <property type="term" value="P:glycerolipid metabolic process"/>
    <property type="evidence" value="ECO:0007669"/>
    <property type="project" value="UniProtKB-ARBA"/>
</dbReference>
<evidence type="ECO:0000313" key="7">
    <source>
        <dbReference type="EMBL" id="KAK3896666.1"/>
    </source>
</evidence>
<comment type="caution">
    <text evidence="7">The sequence shown here is derived from an EMBL/GenBank/DDBJ whole genome shotgun (WGS) entry which is preliminary data.</text>
</comment>
<evidence type="ECO:0000256" key="4">
    <source>
        <dbReference type="PROSITE-ProRule" id="PRU01161"/>
    </source>
</evidence>
<dbReference type="InterPro" id="IPR016035">
    <property type="entry name" value="Acyl_Trfase/lysoPLipase"/>
</dbReference>
<accession>A0AAN6MAV1</accession>
<feature type="region of interest" description="Disordered" evidence="5">
    <location>
        <begin position="113"/>
        <end position="143"/>
    </location>
</feature>
<sequence>DGGGVRGISSLYILQRLMYRIQQEHNLQKLPKPCEVFDVMVGTSTGGLIAIMLGLLEMSVQSCIEAYTALARDVFTPRTRTKLGGPFVHKLLGSATFSATKLEASIKDVIRKNKPPAPVPNAPAEDSDGRGDEATVENVTPEDMPMLGSGRKCKVCVWLSNRYSLYLVCG</sequence>
<feature type="short sequence motif" description="GXSXG" evidence="4">
    <location>
        <begin position="42"/>
        <end position="46"/>
    </location>
</feature>
<dbReference type="PANTHER" id="PTHR24185:SF1">
    <property type="entry name" value="CALCIUM-INDEPENDENT PHOSPHOLIPASE A2-GAMMA"/>
    <property type="match status" value="1"/>
</dbReference>
<dbReference type="AlphaFoldDB" id="A0AAN6MAV1"/>
<keyword evidence="2" id="KW-0442">Lipid degradation</keyword>
<dbReference type="EMBL" id="MU856463">
    <property type="protein sequence ID" value="KAK3896666.1"/>
    <property type="molecule type" value="Genomic_DNA"/>
</dbReference>
<dbReference type="Gene3D" id="3.40.1090.10">
    <property type="entry name" value="Cytosolic phospholipase A2 catalytic domain"/>
    <property type="match status" value="1"/>
</dbReference>
<organism evidence="7 8">
    <name type="scientific">Staphylotrichum tortipilum</name>
    <dbReference type="NCBI Taxonomy" id="2831512"/>
    <lineage>
        <taxon>Eukaryota</taxon>
        <taxon>Fungi</taxon>
        <taxon>Dikarya</taxon>
        <taxon>Ascomycota</taxon>
        <taxon>Pezizomycotina</taxon>
        <taxon>Sordariomycetes</taxon>
        <taxon>Sordariomycetidae</taxon>
        <taxon>Sordariales</taxon>
        <taxon>Chaetomiaceae</taxon>
        <taxon>Staphylotrichum</taxon>
    </lineage>
</organism>
<evidence type="ECO:0000256" key="3">
    <source>
        <dbReference type="ARBA" id="ARBA00023098"/>
    </source>
</evidence>
<evidence type="ECO:0000256" key="5">
    <source>
        <dbReference type="SAM" id="MobiDB-lite"/>
    </source>
</evidence>
<comment type="caution">
    <text evidence="4">Lacks conserved residue(s) required for the propagation of feature annotation.</text>
</comment>
<feature type="non-terminal residue" evidence="7">
    <location>
        <position position="1"/>
    </location>
</feature>
<feature type="domain" description="PNPLA" evidence="6">
    <location>
        <begin position="1"/>
        <end position="170"/>
    </location>
</feature>
<dbReference type="GO" id="GO:0047499">
    <property type="term" value="F:calcium-independent phospholipase A2 activity"/>
    <property type="evidence" value="ECO:0007669"/>
    <property type="project" value="TreeGrafter"/>
</dbReference>
<reference evidence="7" key="2">
    <citation type="submission" date="2023-05" db="EMBL/GenBank/DDBJ databases">
        <authorList>
            <consortium name="Lawrence Berkeley National Laboratory"/>
            <person name="Steindorff A."/>
            <person name="Hensen N."/>
            <person name="Bonometti L."/>
            <person name="Westerberg I."/>
            <person name="Brannstrom I.O."/>
            <person name="Guillou S."/>
            <person name="Cros-Aarteil S."/>
            <person name="Calhoun S."/>
            <person name="Haridas S."/>
            <person name="Kuo A."/>
            <person name="Mondo S."/>
            <person name="Pangilinan J."/>
            <person name="Riley R."/>
            <person name="Labutti K."/>
            <person name="Andreopoulos B."/>
            <person name="Lipzen A."/>
            <person name="Chen C."/>
            <person name="Yanf M."/>
            <person name="Daum C."/>
            <person name="Ng V."/>
            <person name="Clum A."/>
            <person name="Ohm R."/>
            <person name="Martin F."/>
            <person name="Silar P."/>
            <person name="Natvig D."/>
            <person name="Lalanne C."/>
            <person name="Gautier V."/>
            <person name="Ament-Velasquez S.L."/>
            <person name="Kruys A."/>
            <person name="Hutchinson M.I."/>
            <person name="Powell A.J."/>
            <person name="Barry K."/>
            <person name="Miller A.N."/>
            <person name="Grigoriev I.V."/>
            <person name="Debuchy R."/>
            <person name="Gladieux P."/>
            <person name="Thoren M.H."/>
            <person name="Johannesson H."/>
        </authorList>
    </citation>
    <scope>NUCLEOTIDE SEQUENCE</scope>
    <source>
        <strain evidence="7">CBS 103.79</strain>
    </source>
</reference>
<evidence type="ECO:0000256" key="2">
    <source>
        <dbReference type="ARBA" id="ARBA00022963"/>
    </source>
</evidence>
<dbReference type="Pfam" id="PF01734">
    <property type="entry name" value="Patatin"/>
    <property type="match status" value="1"/>
</dbReference>
<gene>
    <name evidence="7" type="ORF">C8A05DRAFT_20408</name>
</gene>
<feature type="short sequence motif" description="GXGXXG" evidence="4">
    <location>
        <begin position="2"/>
        <end position="7"/>
    </location>
</feature>
<dbReference type="PANTHER" id="PTHR24185">
    <property type="entry name" value="CALCIUM-INDEPENDENT PHOSPHOLIPASE A2-GAMMA"/>
    <property type="match status" value="1"/>
</dbReference>